<dbReference type="Pfam" id="PF02442">
    <property type="entry name" value="L1R_F9L"/>
    <property type="match status" value="1"/>
</dbReference>
<dbReference type="GeneID" id="25392259"/>
<accession>A0A0H4XWM1</accession>
<keyword evidence="3 10" id="KW-0946">Virion</keyword>
<evidence type="ECO:0000256" key="8">
    <source>
        <dbReference type="ARBA" id="ARBA00034668"/>
    </source>
</evidence>
<comment type="function">
    <text evidence="8">Component of the entry fusion complex (EFC), which consists of 11 proteins. During cell infection, this complex mediates entry of the virion core into the host cytoplasm by a two-step mechanism consisting of lipid mixing of the viral and cellular membranes and subsequent pore formation.</text>
</comment>
<dbReference type="InterPro" id="IPR003472">
    <property type="entry name" value="Virion_mem_poxvirus_L1"/>
</dbReference>
<dbReference type="KEGG" id="vg:25392259"/>
<evidence type="ECO:0000256" key="4">
    <source>
        <dbReference type="ARBA" id="ARBA00022921"/>
    </source>
</evidence>
<keyword evidence="3 10" id="KW-0261">Viral envelope protein</keyword>
<dbReference type="RefSeq" id="YP_009162464.1">
    <property type="nucleotide sequence ID" value="NC_027707.1"/>
</dbReference>
<keyword evidence="11" id="KW-1185">Reference proteome</keyword>
<keyword evidence="7" id="KW-1015">Disulfide bond</keyword>
<organism evidence="10 11">
    <name type="scientific">Salmon gill poxvirus</name>
    <dbReference type="NCBI Taxonomy" id="1680908"/>
    <lineage>
        <taxon>Viruses</taxon>
        <taxon>Varidnaviria</taxon>
        <taxon>Bamfordvirae</taxon>
        <taxon>Nucleocytoviricota</taxon>
        <taxon>Pokkesviricetes</taxon>
        <taxon>Chitovirales</taxon>
        <taxon>Poxviridae</taxon>
        <taxon>Chordopoxvirinae</taxon>
        <taxon>Salmonpoxvirus</taxon>
        <taxon>Salmonpoxvirus gillpox</taxon>
        <taxon>Salmon gillpox virus</taxon>
    </lineage>
</organism>
<dbReference type="GO" id="GO:0019031">
    <property type="term" value="C:viral envelope"/>
    <property type="evidence" value="ECO:0007669"/>
    <property type="project" value="UniProtKB-KW"/>
</dbReference>
<evidence type="ECO:0000256" key="7">
    <source>
        <dbReference type="ARBA" id="ARBA00023157"/>
    </source>
</evidence>
<dbReference type="GO" id="GO:0055036">
    <property type="term" value="C:virion membrane"/>
    <property type="evidence" value="ECO:0007669"/>
    <property type="project" value="UniProtKB-SubCell"/>
</dbReference>
<evidence type="ECO:0000256" key="3">
    <source>
        <dbReference type="ARBA" id="ARBA00022879"/>
    </source>
</evidence>
<keyword evidence="5 9" id="KW-1133">Transmembrane helix</keyword>
<reference evidence="10 11" key="1">
    <citation type="journal article" date="2015" name="J. Virol.">
        <title>Salmon gill poxvirus, the deepest representative of the Chordopoxvirinae.</title>
        <authorList>
            <person name="Gjessing M.C."/>
            <person name="Yutin N."/>
            <person name="Tengs T."/>
            <person name="Senkevich T."/>
            <person name="Koonin E.V."/>
            <person name="Ronning H.P."/>
            <person name="Alarson M."/>
            <person name="Ylving S."/>
            <person name="Lie K.-I."/>
            <person name="Saure B."/>
            <person name="Tran L."/>
            <person name="Moss B."/>
            <person name="Dale O.B."/>
        </authorList>
    </citation>
    <scope>NUCLEOTIDE SEQUENCE [LARGE SCALE GENOMIC DNA]</scope>
    <source>
        <strain evidence="10">2012-04-F277-L3G</strain>
    </source>
</reference>
<proteinExistence type="predicted"/>
<evidence type="ECO:0000313" key="10">
    <source>
        <dbReference type="EMBL" id="AKR04216.1"/>
    </source>
</evidence>
<name>A0A0H4XWM1_9POXV</name>
<keyword evidence="2 9" id="KW-0812">Transmembrane</keyword>
<gene>
    <name evidence="10" type="ORF">SGPV092</name>
</gene>
<keyword evidence="4" id="KW-0426">Late protein</keyword>
<keyword evidence="6 9" id="KW-0472">Membrane</keyword>
<protein>
    <submittedName>
        <fullName evidence="10">Myristylated IMV envelope protein F9L</fullName>
    </submittedName>
</protein>
<dbReference type="EMBL" id="KT159937">
    <property type="protein sequence ID" value="AKR04216.1"/>
    <property type="molecule type" value="Genomic_DNA"/>
</dbReference>
<sequence length="254" mass="29111">MTLEFHWKKWYNEIVTDVLYDLRNYSGYNVNCNITINNLNLTGNNCRVSLINVCTANAELFDKVFRSEMAKRKNYLPLYLQKQFDKIISPDNINKLCSGKLTTELVDSNVLLDSVDIHCDSNRNSYTEPLKIVNTGSANTDCKYLQYATLFNKTGQPSDFFSVDTSRKNFIIYTLVLGVLGFGIFAGILMYLNSKNLKIDNYRTNVVYDPVSSEKIFKKFKVLHIAKEAKYFDKEHKIAFGLIDNGLITTGKHV</sequence>
<evidence type="ECO:0000313" key="11">
    <source>
        <dbReference type="Proteomes" id="UP000105007"/>
    </source>
</evidence>
<evidence type="ECO:0000256" key="1">
    <source>
        <dbReference type="ARBA" id="ARBA00004381"/>
    </source>
</evidence>
<evidence type="ECO:0000256" key="9">
    <source>
        <dbReference type="SAM" id="Phobius"/>
    </source>
</evidence>
<feature type="transmembrane region" description="Helical" evidence="9">
    <location>
        <begin position="170"/>
        <end position="192"/>
    </location>
</feature>
<evidence type="ECO:0000256" key="5">
    <source>
        <dbReference type="ARBA" id="ARBA00022989"/>
    </source>
</evidence>
<evidence type="ECO:0000256" key="6">
    <source>
        <dbReference type="ARBA" id="ARBA00023136"/>
    </source>
</evidence>
<dbReference type="Proteomes" id="UP000105007">
    <property type="component" value="Segment"/>
</dbReference>
<comment type="subcellular location">
    <subcellularLocation>
        <location evidence="1">Virion membrane</location>
        <topology evidence="1">Single-pass membrane protein</topology>
    </subcellularLocation>
</comment>
<evidence type="ECO:0000256" key="2">
    <source>
        <dbReference type="ARBA" id="ARBA00022692"/>
    </source>
</evidence>